<dbReference type="InterPro" id="IPR043367">
    <property type="entry name" value="PLIP1/2/3"/>
</dbReference>
<keyword evidence="3" id="KW-1185">Reference proteome</keyword>
<sequence>MDPQWTAEYQQGTASADLGPTGTVKLQRMQKPRPKASSVAEALAALMDFPHPLDILGEPNSYGPDGAISRYHNPDNYTRALGGVVNARTRSWRALFGEATNSIGDLRSGSGLQEQSMPSMDMASECPQGAEQSARMCSDSMDEGHSSSGGFMQNIPRPPWFRRLAEEEGTAQIRVGKQQGPTALQPDEPPSLSEKQGSSLKPASPPKRARLPELHRIQVPPACEP</sequence>
<accession>A0AAW1T012</accession>
<dbReference type="GO" id="GO:0008970">
    <property type="term" value="F:phospholipase A1 activity"/>
    <property type="evidence" value="ECO:0007669"/>
    <property type="project" value="InterPro"/>
</dbReference>
<name>A0AAW1T012_9CHLO</name>
<evidence type="ECO:0000256" key="1">
    <source>
        <dbReference type="SAM" id="MobiDB-lite"/>
    </source>
</evidence>
<proteinExistence type="predicted"/>
<feature type="region of interest" description="Disordered" evidence="1">
    <location>
        <begin position="1"/>
        <end position="21"/>
    </location>
</feature>
<reference evidence="2 3" key="1">
    <citation type="journal article" date="2024" name="Nat. Commun.">
        <title>Phylogenomics reveals the evolutionary origins of lichenization in chlorophyte algae.</title>
        <authorList>
            <person name="Puginier C."/>
            <person name="Libourel C."/>
            <person name="Otte J."/>
            <person name="Skaloud P."/>
            <person name="Haon M."/>
            <person name="Grisel S."/>
            <person name="Petersen M."/>
            <person name="Berrin J.G."/>
            <person name="Delaux P.M."/>
            <person name="Dal Grande F."/>
            <person name="Keller J."/>
        </authorList>
    </citation>
    <scope>NUCLEOTIDE SEQUENCE [LARGE SCALE GENOMIC DNA]</scope>
    <source>
        <strain evidence="2 3">SAG 2523</strain>
    </source>
</reference>
<dbReference type="Proteomes" id="UP001485043">
    <property type="component" value="Unassembled WGS sequence"/>
</dbReference>
<gene>
    <name evidence="2" type="ORF">WJX84_006672</name>
</gene>
<feature type="region of interest" description="Disordered" evidence="1">
    <location>
        <begin position="106"/>
        <end position="225"/>
    </location>
</feature>
<protein>
    <submittedName>
        <fullName evidence="2">Uncharacterized protein</fullName>
    </submittedName>
</protein>
<dbReference type="AlphaFoldDB" id="A0AAW1T012"/>
<dbReference type="PANTHER" id="PTHR46483:SF4">
    <property type="entry name" value="PHOSPHOLIPASE A1 PLIP2, CHLOROPLASTIC"/>
    <property type="match status" value="1"/>
</dbReference>
<comment type="caution">
    <text evidence="2">The sequence shown here is derived from an EMBL/GenBank/DDBJ whole genome shotgun (WGS) entry which is preliminary data.</text>
</comment>
<organism evidence="2 3">
    <name type="scientific">Apatococcus fuscideae</name>
    <dbReference type="NCBI Taxonomy" id="2026836"/>
    <lineage>
        <taxon>Eukaryota</taxon>
        <taxon>Viridiplantae</taxon>
        <taxon>Chlorophyta</taxon>
        <taxon>core chlorophytes</taxon>
        <taxon>Trebouxiophyceae</taxon>
        <taxon>Chlorellales</taxon>
        <taxon>Chlorellaceae</taxon>
        <taxon>Apatococcus</taxon>
    </lineage>
</organism>
<dbReference type="PANTHER" id="PTHR46483">
    <property type="entry name" value="PHOSPHOLIPASE A1 PLIP2, CHLOROPLASTIC"/>
    <property type="match status" value="1"/>
</dbReference>
<evidence type="ECO:0000313" key="3">
    <source>
        <dbReference type="Proteomes" id="UP001485043"/>
    </source>
</evidence>
<evidence type="ECO:0000313" key="2">
    <source>
        <dbReference type="EMBL" id="KAK9862296.1"/>
    </source>
</evidence>
<dbReference type="EMBL" id="JALJOV010000627">
    <property type="protein sequence ID" value="KAK9862296.1"/>
    <property type="molecule type" value="Genomic_DNA"/>
</dbReference>